<proteinExistence type="predicted"/>
<sequence length="66" mass="7612">MHLAHLRNEEIENKYGSDNRCVERWQEEAEQGEERSALENGIFGSKGSPSKELGDRQVEEPPTREK</sequence>
<evidence type="ECO:0000313" key="2">
    <source>
        <dbReference type="EMBL" id="KAK9298814.1"/>
    </source>
</evidence>
<feature type="compositionally biased region" description="Basic and acidic residues" evidence="1">
    <location>
        <begin position="52"/>
        <end position="66"/>
    </location>
</feature>
<accession>A0AAW0ZNS8</accession>
<dbReference type="EMBL" id="JAWNGG020000165">
    <property type="protein sequence ID" value="KAK9298814.1"/>
    <property type="molecule type" value="Genomic_DNA"/>
</dbReference>
<reference evidence="2 3" key="1">
    <citation type="submission" date="2024-05" db="EMBL/GenBank/DDBJ databases">
        <title>The nuclear and mitochondrial genome assemblies of Tetragonisca angustula (Apidae: Meliponini), a tiny yet remarkable pollinator in the Neotropics.</title>
        <authorList>
            <person name="Ferrari R."/>
            <person name="Ricardo P.C."/>
            <person name="Dias F.C."/>
            <person name="Araujo N.S."/>
            <person name="Soares D.O."/>
            <person name="Zhou Q.-S."/>
            <person name="Zhu C.-D."/>
            <person name="Coutinho L."/>
            <person name="Airas M.C."/>
            <person name="Batista T.M."/>
        </authorList>
    </citation>
    <scope>NUCLEOTIDE SEQUENCE [LARGE SCALE GENOMIC DNA]</scope>
    <source>
        <strain evidence="2">ASF017062</strain>
        <tissue evidence="2">Abdomen</tissue>
    </source>
</reference>
<keyword evidence="3" id="KW-1185">Reference proteome</keyword>
<name>A0AAW0ZNS8_9HYME</name>
<feature type="compositionally biased region" description="Basic and acidic residues" evidence="1">
    <location>
        <begin position="25"/>
        <end position="37"/>
    </location>
</feature>
<protein>
    <submittedName>
        <fullName evidence="2">Uncharacterized protein</fullName>
    </submittedName>
</protein>
<gene>
    <name evidence="2" type="ORF">QLX08_007988</name>
</gene>
<organism evidence="2 3">
    <name type="scientific">Tetragonisca angustula</name>
    <dbReference type="NCBI Taxonomy" id="166442"/>
    <lineage>
        <taxon>Eukaryota</taxon>
        <taxon>Metazoa</taxon>
        <taxon>Ecdysozoa</taxon>
        <taxon>Arthropoda</taxon>
        <taxon>Hexapoda</taxon>
        <taxon>Insecta</taxon>
        <taxon>Pterygota</taxon>
        <taxon>Neoptera</taxon>
        <taxon>Endopterygota</taxon>
        <taxon>Hymenoptera</taxon>
        <taxon>Apocrita</taxon>
        <taxon>Aculeata</taxon>
        <taxon>Apoidea</taxon>
        <taxon>Anthophila</taxon>
        <taxon>Apidae</taxon>
        <taxon>Tetragonisca</taxon>
    </lineage>
</organism>
<feature type="region of interest" description="Disordered" evidence="1">
    <location>
        <begin position="25"/>
        <end position="66"/>
    </location>
</feature>
<evidence type="ECO:0000313" key="3">
    <source>
        <dbReference type="Proteomes" id="UP001432146"/>
    </source>
</evidence>
<comment type="caution">
    <text evidence="2">The sequence shown here is derived from an EMBL/GenBank/DDBJ whole genome shotgun (WGS) entry which is preliminary data.</text>
</comment>
<dbReference type="Proteomes" id="UP001432146">
    <property type="component" value="Unassembled WGS sequence"/>
</dbReference>
<evidence type="ECO:0000256" key="1">
    <source>
        <dbReference type="SAM" id="MobiDB-lite"/>
    </source>
</evidence>
<dbReference type="AlphaFoldDB" id="A0AAW0ZNS8"/>